<evidence type="ECO:0000259" key="1">
    <source>
        <dbReference type="PROSITE" id="PS50181"/>
    </source>
</evidence>
<dbReference type="Pfam" id="PF03478">
    <property type="entry name" value="Beta-prop_KIB1-4"/>
    <property type="match status" value="1"/>
</dbReference>
<dbReference type="Pfam" id="PF12937">
    <property type="entry name" value="F-box-like"/>
    <property type="match status" value="1"/>
</dbReference>
<dbReference type="PANTHER" id="PTHR44586:SF16">
    <property type="entry name" value="OS03G0802100 PROTEIN"/>
    <property type="match status" value="1"/>
</dbReference>
<name>A0ABC8WDH9_9POAL</name>
<dbReference type="EMBL" id="OZ075122">
    <property type="protein sequence ID" value="CAL4908125.1"/>
    <property type="molecule type" value="Genomic_DNA"/>
</dbReference>
<dbReference type="AlphaFoldDB" id="A0ABC8WDH9"/>
<organism evidence="2 3">
    <name type="scientific">Urochloa decumbens</name>
    <dbReference type="NCBI Taxonomy" id="240449"/>
    <lineage>
        <taxon>Eukaryota</taxon>
        <taxon>Viridiplantae</taxon>
        <taxon>Streptophyta</taxon>
        <taxon>Embryophyta</taxon>
        <taxon>Tracheophyta</taxon>
        <taxon>Spermatophyta</taxon>
        <taxon>Magnoliopsida</taxon>
        <taxon>Liliopsida</taxon>
        <taxon>Poales</taxon>
        <taxon>Poaceae</taxon>
        <taxon>PACMAD clade</taxon>
        <taxon>Panicoideae</taxon>
        <taxon>Panicodae</taxon>
        <taxon>Paniceae</taxon>
        <taxon>Melinidinae</taxon>
        <taxon>Urochloa</taxon>
    </lineage>
</organism>
<dbReference type="Gene3D" id="1.20.1280.50">
    <property type="match status" value="1"/>
</dbReference>
<feature type="domain" description="F-box" evidence="1">
    <location>
        <begin position="59"/>
        <end position="93"/>
    </location>
</feature>
<reference evidence="2 3" key="2">
    <citation type="submission" date="2024-10" db="EMBL/GenBank/DDBJ databases">
        <authorList>
            <person name="Ryan C."/>
        </authorList>
    </citation>
    <scope>NUCLEOTIDE SEQUENCE [LARGE SCALE GENOMIC DNA]</scope>
</reference>
<keyword evidence="3" id="KW-1185">Reference proteome</keyword>
<dbReference type="InterPro" id="IPR001810">
    <property type="entry name" value="F-box_dom"/>
</dbReference>
<evidence type="ECO:0000313" key="3">
    <source>
        <dbReference type="Proteomes" id="UP001497457"/>
    </source>
</evidence>
<accession>A0ABC8WDH9</accession>
<sequence>METCSRSGIMNLCSLAVRTRDLCCFMFRVLSKLSGIAPGLLKKFRQHVHAHPSKKEPALRTLSELPQDTLMDVFATLEIPDLVRAGSVCSSWRAANTTLRDLGKYKLSQTPCLLYTSKSAGESVSCLYSLVEKRTYKLTLPAPPIRSRYLIGSLHGWLVTVDDRSEMHLVNPITGEQIALPSVTTIKNVRPIFNKFGVVQKYEYTKRTWSGDYLGKENLPPHKLREYLHYKAFVFPETSKGTYIVVLIHNPYEHLSFARVGDDRWTWLSPHHYDDCNYKDGLLYAIAKIGEVHAFDLSGPVVIMKTVIGMWQNIMCENMYLVLAPWGDQLNVLRTGVEEGHDADPATLVRNIGELQIYKVDAITKTRVEFKWLNDHVMFLGHNQSLCLSTKEYPSLKANHAYFTDNNALWTKGFKSNRRHIGVLDLEKNVRDELVSPQLWSSWPTPVWITPSLATMNMK</sequence>
<gene>
    <name evidence="2" type="ORF">URODEC1_LOCUS12880</name>
</gene>
<evidence type="ECO:0000313" key="2">
    <source>
        <dbReference type="EMBL" id="CAL4908125.1"/>
    </source>
</evidence>
<dbReference type="Proteomes" id="UP001497457">
    <property type="component" value="Chromosome 12b"/>
</dbReference>
<dbReference type="InterPro" id="IPR036047">
    <property type="entry name" value="F-box-like_dom_sf"/>
</dbReference>
<dbReference type="SUPFAM" id="SSF81383">
    <property type="entry name" value="F-box domain"/>
    <property type="match status" value="1"/>
</dbReference>
<dbReference type="InterPro" id="IPR005174">
    <property type="entry name" value="KIB1-4_b-propeller"/>
</dbReference>
<protein>
    <recommendedName>
        <fullName evidence="1">F-box domain-containing protein</fullName>
    </recommendedName>
</protein>
<proteinExistence type="predicted"/>
<dbReference type="PROSITE" id="PS50181">
    <property type="entry name" value="FBOX"/>
    <property type="match status" value="1"/>
</dbReference>
<dbReference type="PANTHER" id="PTHR44586">
    <property type="entry name" value="F-BOX DOMAIN CONTAINING PROTEIN, EXPRESSED"/>
    <property type="match status" value="1"/>
</dbReference>
<reference evidence="3" key="1">
    <citation type="submission" date="2024-06" db="EMBL/GenBank/DDBJ databases">
        <authorList>
            <person name="Ryan C."/>
        </authorList>
    </citation>
    <scope>NUCLEOTIDE SEQUENCE [LARGE SCALE GENOMIC DNA]</scope>
</reference>
<dbReference type="CDD" id="cd09917">
    <property type="entry name" value="F-box_SF"/>
    <property type="match status" value="1"/>
</dbReference>